<dbReference type="InterPro" id="IPR036390">
    <property type="entry name" value="WH_DNA-bd_sf"/>
</dbReference>
<dbReference type="GO" id="GO:0045892">
    <property type="term" value="P:negative regulation of DNA-templated transcription"/>
    <property type="evidence" value="ECO:0007669"/>
    <property type="project" value="TreeGrafter"/>
</dbReference>
<dbReference type="InterPro" id="IPR029016">
    <property type="entry name" value="GAF-like_dom_sf"/>
</dbReference>
<dbReference type="Pfam" id="PF01614">
    <property type="entry name" value="IclR_C"/>
    <property type="match status" value="1"/>
</dbReference>
<dbReference type="Proteomes" id="UP000008385">
    <property type="component" value="Chromosome"/>
</dbReference>
<dbReference type="SUPFAM" id="SSF55781">
    <property type="entry name" value="GAF domain-like"/>
    <property type="match status" value="1"/>
</dbReference>
<name>F5Y683_RAMTT</name>
<evidence type="ECO:0000256" key="2">
    <source>
        <dbReference type="ARBA" id="ARBA00023125"/>
    </source>
</evidence>
<dbReference type="Pfam" id="PF09339">
    <property type="entry name" value="HTH_IclR"/>
    <property type="match status" value="1"/>
</dbReference>
<dbReference type="GO" id="GO:0003677">
    <property type="term" value="F:DNA binding"/>
    <property type="evidence" value="ECO:0007669"/>
    <property type="project" value="UniProtKB-KW"/>
</dbReference>
<organism evidence="6 7">
    <name type="scientific">Ramlibacter tataouinensis (strain ATCC BAA-407 / DSM 14655 / LMG 21543 / TTB310)</name>
    <dbReference type="NCBI Taxonomy" id="365046"/>
    <lineage>
        <taxon>Bacteria</taxon>
        <taxon>Pseudomonadati</taxon>
        <taxon>Pseudomonadota</taxon>
        <taxon>Betaproteobacteria</taxon>
        <taxon>Burkholderiales</taxon>
        <taxon>Comamonadaceae</taxon>
        <taxon>Ramlibacter</taxon>
    </lineage>
</organism>
<evidence type="ECO:0000256" key="3">
    <source>
        <dbReference type="ARBA" id="ARBA00023163"/>
    </source>
</evidence>
<dbReference type="InterPro" id="IPR005471">
    <property type="entry name" value="Tscrpt_reg_IclR_N"/>
</dbReference>
<evidence type="ECO:0000313" key="7">
    <source>
        <dbReference type="Proteomes" id="UP000008385"/>
    </source>
</evidence>
<dbReference type="InterPro" id="IPR050707">
    <property type="entry name" value="HTH_MetabolicPath_Reg"/>
</dbReference>
<dbReference type="PROSITE" id="PS51078">
    <property type="entry name" value="ICLR_ED"/>
    <property type="match status" value="1"/>
</dbReference>
<dbReference type="GO" id="GO:0003700">
    <property type="term" value="F:DNA-binding transcription factor activity"/>
    <property type="evidence" value="ECO:0007669"/>
    <property type="project" value="TreeGrafter"/>
</dbReference>
<dbReference type="PATRIC" id="fig|365046.3.peg.1710"/>
<dbReference type="AlphaFoldDB" id="F5Y683"/>
<dbReference type="OrthoDB" id="9807558at2"/>
<dbReference type="Gene3D" id="1.10.10.10">
    <property type="entry name" value="Winged helix-like DNA-binding domain superfamily/Winged helix DNA-binding domain"/>
    <property type="match status" value="1"/>
</dbReference>
<sequence length="269" mass="28981">MRKNAPAPSAQPGGRAEPGSKDFVTALHKGLEVLTCFSRQASRLTVSDAARLTGSSPASARRSLRTLHALDYLDSDGKRFWMSPRALLVAHAFLASRPIPQLAQPLLDALSERTRESASLAQLVGDDALIIGRSTARRSLSTGLGIGARLPAYCSATGRVLLASLPPAEAARRIRAMPRRPLTPRTVWQADEVTALVARCREQGWAGNDGELEIGVRSMAVPVYDREGAAVAAMSIAVRAERMTLQEFSDAFLPALRRARDTLASRLFS</sequence>
<accession>F5Y683</accession>
<evidence type="ECO:0000256" key="1">
    <source>
        <dbReference type="ARBA" id="ARBA00023015"/>
    </source>
</evidence>
<dbReference type="InterPro" id="IPR014757">
    <property type="entry name" value="Tscrpt_reg_IclR_C"/>
</dbReference>
<dbReference type="HOGENOM" id="CLU_062618_0_1_4"/>
<keyword evidence="2" id="KW-0238">DNA-binding</keyword>
<dbReference type="PANTHER" id="PTHR30136">
    <property type="entry name" value="HELIX-TURN-HELIX TRANSCRIPTIONAL REGULATOR, ICLR FAMILY"/>
    <property type="match status" value="1"/>
</dbReference>
<dbReference type="PANTHER" id="PTHR30136:SF34">
    <property type="entry name" value="TRANSCRIPTIONAL REGULATOR"/>
    <property type="match status" value="1"/>
</dbReference>
<dbReference type="RefSeq" id="WP_013901001.1">
    <property type="nucleotide sequence ID" value="NC_015677.1"/>
</dbReference>
<evidence type="ECO:0000313" key="6">
    <source>
        <dbReference type="EMBL" id="AEG92769.1"/>
    </source>
</evidence>
<dbReference type="eggNOG" id="COG1414">
    <property type="taxonomic scope" value="Bacteria"/>
</dbReference>
<reference evidence="6 7" key="2">
    <citation type="journal article" date="2011" name="PLoS ONE">
        <title>The Cyst-Dividing Bacterium Ramlibacter tataouinensis TTB310 Genome Reveals a Well-Stocked Toolbox for Adaptation to a Desert Environment.</title>
        <authorList>
            <person name="De Luca G."/>
            <person name="Barakat M."/>
            <person name="Ortet P."/>
            <person name="Fochesato S."/>
            <person name="Jourlin-Castelli C."/>
            <person name="Ansaldi M."/>
            <person name="Py B."/>
            <person name="Fichant G."/>
            <person name="Coutinho P.M."/>
            <person name="Voulhoux R."/>
            <person name="Bastien O."/>
            <person name="Marechal E."/>
            <person name="Henrissat B."/>
            <person name="Quentin Y."/>
            <person name="Noirot P."/>
            <person name="Filloux A."/>
            <person name="Mejean V."/>
            <person name="Dubow M.S."/>
            <person name="Barras F."/>
            <person name="Barbe V."/>
            <person name="Weissenbach J."/>
            <person name="Mihalcescu I."/>
            <person name="Vermeglio A."/>
            <person name="Achouak W."/>
            <person name="Heulin T."/>
        </authorList>
    </citation>
    <scope>NUCLEOTIDE SEQUENCE [LARGE SCALE GENOMIC DNA]</scope>
    <source>
        <strain evidence="7">ATCC BAA-407 / DSM 14655 / LMG 21543 / TTB310</strain>
    </source>
</reference>
<keyword evidence="1" id="KW-0805">Transcription regulation</keyword>
<evidence type="ECO:0000259" key="5">
    <source>
        <dbReference type="PROSITE" id="PS51078"/>
    </source>
</evidence>
<proteinExistence type="predicted"/>
<dbReference type="SMART" id="SM00346">
    <property type="entry name" value="HTH_ICLR"/>
    <property type="match status" value="1"/>
</dbReference>
<protein>
    <submittedName>
        <fullName evidence="6">Transcriptional regulator, IclR family-like protein</fullName>
    </submittedName>
</protein>
<dbReference type="SUPFAM" id="SSF46785">
    <property type="entry name" value="Winged helix' DNA-binding domain"/>
    <property type="match status" value="1"/>
</dbReference>
<feature type="domain" description="IclR-ED" evidence="5">
    <location>
        <begin position="85"/>
        <end position="269"/>
    </location>
</feature>
<keyword evidence="7" id="KW-1185">Reference proteome</keyword>
<evidence type="ECO:0000256" key="4">
    <source>
        <dbReference type="SAM" id="MobiDB-lite"/>
    </source>
</evidence>
<dbReference type="EMBL" id="CP000245">
    <property type="protein sequence ID" value="AEG92769.1"/>
    <property type="molecule type" value="Genomic_DNA"/>
</dbReference>
<dbReference type="InterPro" id="IPR036388">
    <property type="entry name" value="WH-like_DNA-bd_sf"/>
</dbReference>
<keyword evidence="3" id="KW-0804">Transcription</keyword>
<feature type="region of interest" description="Disordered" evidence="4">
    <location>
        <begin position="1"/>
        <end position="21"/>
    </location>
</feature>
<dbReference type="KEGG" id="rta:Rta_16770"/>
<gene>
    <name evidence="6" type="ordered locus">Rta_16770</name>
</gene>
<reference evidence="7" key="1">
    <citation type="submission" date="2006-01" db="EMBL/GenBank/DDBJ databases">
        <title>Genome of the cyst-dividing bacterium Ramlibacter tataouinensis.</title>
        <authorList>
            <person name="Barakat M."/>
            <person name="Ortet P."/>
            <person name="De Luca G."/>
            <person name="Jourlin-Castelli C."/>
            <person name="Ansaldi M."/>
            <person name="Py B."/>
            <person name="Fichant G."/>
            <person name="Coutinho P."/>
            <person name="Voulhoux R."/>
            <person name="Bastien O."/>
            <person name="Roy S."/>
            <person name="Marechal E."/>
            <person name="Henrissat B."/>
            <person name="Quentin Y."/>
            <person name="Noirot P."/>
            <person name="Filloux A."/>
            <person name="Mejean V."/>
            <person name="DuBow M."/>
            <person name="Barras F."/>
            <person name="Heulin T."/>
        </authorList>
    </citation>
    <scope>NUCLEOTIDE SEQUENCE [LARGE SCALE GENOMIC DNA]</scope>
    <source>
        <strain evidence="7">ATCC BAA-407 / DSM 14655 / LMG 21543 / TTB310</strain>
    </source>
</reference>
<dbReference type="STRING" id="365046.Rta_16770"/>
<dbReference type="Gene3D" id="3.30.450.40">
    <property type="match status" value="1"/>
</dbReference>